<name>A0ABS7NSB7_9NOCA</name>
<feature type="region of interest" description="Disordered" evidence="1">
    <location>
        <begin position="293"/>
        <end position="424"/>
    </location>
</feature>
<feature type="compositionally biased region" description="Low complexity" evidence="1">
    <location>
        <begin position="321"/>
        <end position="331"/>
    </location>
</feature>
<accession>A0ABS7NSB7</accession>
<protein>
    <recommendedName>
        <fullName evidence="4">PPE family protein</fullName>
    </recommendedName>
</protein>
<feature type="compositionally biased region" description="Low complexity" evidence="1">
    <location>
        <begin position="405"/>
        <end position="424"/>
    </location>
</feature>
<proteinExistence type="predicted"/>
<dbReference type="InterPro" id="IPR038332">
    <property type="entry name" value="PPE_sf"/>
</dbReference>
<feature type="compositionally biased region" description="Low complexity" evidence="1">
    <location>
        <begin position="293"/>
        <end position="308"/>
    </location>
</feature>
<dbReference type="SUPFAM" id="SSF140453">
    <property type="entry name" value="EsxAB dimer-like"/>
    <property type="match status" value="1"/>
</dbReference>
<dbReference type="Gene3D" id="1.20.1260.20">
    <property type="entry name" value="PPE superfamily"/>
    <property type="match status" value="1"/>
</dbReference>
<feature type="compositionally biased region" description="Gly residues" evidence="1">
    <location>
        <begin position="368"/>
        <end position="390"/>
    </location>
</feature>
<dbReference type="EMBL" id="JABUKG010000007">
    <property type="protein sequence ID" value="MBY6320908.1"/>
    <property type="molecule type" value="Genomic_DNA"/>
</dbReference>
<evidence type="ECO:0008006" key="4">
    <source>
        <dbReference type="Google" id="ProtNLM"/>
    </source>
</evidence>
<gene>
    <name evidence="2" type="ORF">HQ605_08750</name>
</gene>
<sequence length="478" mass="45990">MSGMDTLGAWVESARDVGAHVIDRAGVALRDLLTGDDSERLAAGERALARYRDLDGTVAGPTGAPGGVVPEAFEAMSHPAIWGHAVELTPAMLDAGAETWRMAHERLAAAVTTLWHDLEAVLGTDWQGMAADAALAAVATYRDRSTASVDLMGAVSAELDVARHGLAATRENVPPPQSFTPSDFARVALASAALNPFASVQSVTSLFAEEEERRAAAVAVMNTVYVPTVLRADGAAPVLPPPVDPAPGGSGAGVGLGGVGLESVGLGSVEHGTSTLSGTGGVVGSTTSGPADTVAAAGAGQSAGPAAVDGTGAGTPGVADRAGASTGPTSTAGGGPGGVLPGRLGASESAPVRAASSSSAGAPRDRPGIGGPGVGRGGVGGGGVGSGGGAAHPDGPGSRILGERVVGPAGTGAAASPAPGSSGAAAVGRGGMYGPAAMMPGRGGADDSEHRPASYLVTADNGDALVGDLPLVAPPVIG</sequence>
<dbReference type="RefSeq" id="WP_068099680.1">
    <property type="nucleotide sequence ID" value="NZ_JABUKE010000007.1"/>
</dbReference>
<keyword evidence="3" id="KW-1185">Reference proteome</keyword>
<evidence type="ECO:0000256" key="1">
    <source>
        <dbReference type="SAM" id="MobiDB-lite"/>
    </source>
</evidence>
<dbReference type="InterPro" id="IPR036689">
    <property type="entry name" value="ESAT-6-like_sf"/>
</dbReference>
<dbReference type="Proteomes" id="UP001520140">
    <property type="component" value="Unassembled WGS sequence"/>
</dbReference>
<reference evidence="2 3" key="1">
    <citation type="submission" date="2020-06" db="EMBL/GenBank/DDBJ databases">
        <title>Taxonomy, biology and ecology of Rhodococcus bacteria occurring in California pistachio and other woody hosts as revealed by genome sequence analyses.</title>
        <authorList>
            <person name="Gai Y."/>
            <person name="Riely B."/>
        </authorList>
    </citation>
    <scope>NUCLEOTIDE SEQUENCE [LARGE SCALE GENOMIC DNA]</scope>
    <source>
        <strain evidence="2 3">BP-284</strain>
    </source>
</reference>
<feature type="compositionally biased region" description="Low complexity" evidence="1">
    <location>
        <begin position="341"/>
        <end position="362"/>
    </location>
</feature>
<organism evidence="2 3">
    <name type="scientific">Rhodococcoides kroppenstedtii</name>
    <dbReference type="NCBI Taxonomy" id="293050"/>
    <lineage>
        <taxon>Bacteria</taxon>
        <taxon>Bacillati</taxon>
        <taxon>Actinomycetota</taxon>
        <taxon>Actinomycetes</taxon>
        <taxon>Mycobacteriales</taxon>
        <taxon>Nocardiaceae</taxon>
        <taxon>Rhodococcoides</taxon>
    </lineage>
</organism>
<evidence type="ECO:0000313" key="3">
    <source>
        <dbReference type="Proteomes" id="UP001520140"/>
    </source>
</evidence>
<comment type="caution">
    <text evidence="2">The sequence shown here is derived from an EMBL/GenBank/DDBJ whole genome shotgun (WGS) entry which is preliminary data.</text>
</comment>
<evidence type="ECO:0000313" key="2">
    <source>
        <dbReference type="EMBL" id="MBY6320908.1"/>
    </source>
</evidence>